<proteinExistence type="predicted"/>
<evidence type="ECO:0000313" key="4">
    <source>
        <dbReference type="Proteomes" id="UP000266723"/>
    </source>
</evidence>
<feature type="coiled-coil region" evidence="1">
    <location>
        <begin position="236"/>
        <end position="274"/>
    </location>
</feature>
<name>A0ABQ7BW21_BRACR</name>
<evidence type="ECO:0000256" key="2">
    <source>
        <dbReference type="SAM" id="SignalP"/>
    </source>
</evidence>
<accession>A0ABQ7BW21</accession>
<evidence type="ECO:0000313" key="3">
    <source>
        <dbReference type="EMBL" id="KAF3543586.1"/>
    </source>
</evidence>
<keyword evidence="2" id="KW-0732">Signal</keyword>
<dbReference type="PANTHER" id="PTHR31099:SF37">
    <property type="entry name" value="MYOSIN HEAVY CHAIN-LIKE PROTEIN"/>
    <property type="match status" value="1"/>
</dbReference>
<reference evidence="3 4" key="1">
    <citation type="journal article" date="2020" name="BMC Genomics">
        <title>Intraspecific diversification of the crop wild relative Brassica cretica Lam. using demographic model selection.</title>
        <authorList>
            <person name="Kioukis A."/>
            <person name="Michalopoulou V.A."/>
            <person name="Briers L."/>
            <person name="Pirintsos S."/>
            <person name="Studholme D.J."/>
            <person name="Pavlidis P."/>
            <person name="Sarris P.F."/>
        </authorList>
    </citation>
    <scope>NUCLEOTIDE SEQUENCE [LARGE SCALE GENOMIC DNA]</scope>
    <source>
        <strain evidence="4">cv. PFS-1207/04</strain>
    </source>
</reference>
<dbReference type="EMBL" id="QGKV02000832">
    <property type="protein sequence ID" value="KAF3543586.1"/>
    <property type="molecule type" value="Genomic_DNA"/>
</dbReference>
<feature type="chain" id="PRO_5046809831" evidence="2">
    <location>
        <begin position="26"/>
        <end position="396"/>
    </location>
</feature>
<protein>
    <submittedName>
        <fullName evidence="3">Uncharacterized protein</fullName>
    </submittedName>
</protein>
<keyword evidence="1" id="KW-0175">Coiled coil</keyword>
<sequence>MQFHLWFPLLEAIVRLFSRFGLAIGQVSPRGLQHVVGILVLSYERGLPLDVDHLEGLLAPVGSLATVRLNPRNNMAIIAGFVSNYHDWKKFFFFVRIDNASVEESCIPILRARWGRKVTNPFPSTPDGLCTVRDLLCSEGKESSMEGFVLCKVPAERRKSRTRKDKHIAVDDDAADGECFPEDILGDYLIKGEPIDLYDLLGSDVPAAEGGSSKGPEFTKASRMVNGGLLMMNRALDASNQEARMAQFRAKTAEKEMARLREEEEREIAEVMKNRRAQFSSEFGEFKEIYQALGDYRECRGTVGGLYLTQIPVYPFATEDAKQTRRMKERDRDFALPQIEESIWKQWERILVSPDTVEAEMGAADETDEVIQPTAPLNVDDNSMGGSMTGYYECDG</sequence>
<comment type="caution">
    <text evidence="3">The sequence shown here is derived from an EMBL/GenBank/DDBJ whole genome shotgun (WGS) entry which is preliminary data.</text>
</comment>
<evidence type="ECO:0000256" key="1">
    <source>
        <dbReference type="SAM" id="Coils"/>
    </source>
</evidence>
<feature type="signal peptide" evidence="2">
    <location>
        <begin position="1"/>
        <end position="25"/>
    </location>
</feature>
<dbReference type="Proteomes" id="UP000266723">
    <property type="component" value="Unassembled WGS sequence"/>
</dbReference>
<gene>
    <name evidence="3" type="ORF">DY000_02007298</name>
</gene>
<organism evidence="3 4">
    <name type="scientific">Brassica cretica</name>
    <name type="common">Mustard</name>
    <dbReference type="NCBI Taxonomy" id="69181"/>
    <lineage>
        <taxon>Eukaryota</taxon>
        <taxon>Viridiplantae</taxon>
        <taxon>Streptophyta</taxon>
        <taxon>Embryophyta</taxon>
        <taxon>Tracheophyta</taxon>
        <taxon>Spermatophyta</taxon>
        <taxon>Magnoliopsida</taxon>
        <taxon>eudicotyledons</taxon>
        <taxon>Gunneridae</taxon>
        <taxon>Pentapetalae</taxon>
        <taxon>rosids</taxon>
        <taxon>malvids</taxon>
        <taxon>Brassicales</taxon>
        <taxon>Brassicaceae</taxon>
        <taxon>Brassiceae</taxon>
        <taxon>Brassica</taxon>
    </lineage>
</organism>
<keyword evidence="4" id="KW-1185">Reference proteome</keyword>
<dbReference type="PANTHER" id="PTHR31099">
    <property type="entry name" value="OS06G0165300 PROTEIN"/>
    <property type="match status" value="1"/>
</dbReference>